<keyword evidence="2" id="KW-0614">Plasmid</keyword>
<dbReference type="KEGG" id="hme:HFX_6116"/>
<feature type="domain" description="Schlafen AlbA-2" evidence="1">
    <location>
        <begin position="58"/>
        <end position="188"/>
    </location>
</feature>
<evidence type="ECO:0000259" key="1">
    <source>
        <dbReference type="Pfam" id="PF04326"/>
    </source>
</evidence>
<dbReference type="AlphaFoldDB" id="I3RAI1"/>
<dbReference type="Pfam" id="PF04326">
    <property type="entry name" value="SLFN_AlbA_2"/>
    <property type="match status" value="1"/>
</dbReference>
<dbReference type="Gene3D" id="3.30.950.30">
    <property type="entry name" value="Schlafen, AAA domain"/>
    <property type="match status" value="1"/>
</dbReference>
<protein>
    <recommendedName>
        <fullName evidence="1">Schlafen AlbA-2 domain-containing protein</fullName>
    </recommendedName>
</protein>
<dbReference type="EMBL" id="CP001871">
    <property type="protein sequence ID" value="AFK21241.1"/>
    <property type="molecule type" value="Genomic_DNA"/>
</dbReference>
<evidence type="ECO:0000313" key="3">
    <source>
        <dbReference type="Proteomes" id="UP000006469"/>
    </source>
</evidence>
<accession>I3RAI1</accession>
<dbReference type="Proteomes" id="UP000006469">
    <property type="component" value="Plasmid pHM500"/>
</dbReference>
<evidence type="ECO:0000313" key="2">
    <source>
        <dbReference type="EMBL" id="AFK21241.1"/>
    </source>
</evidence>
<dbReference type="InterPro" id="IPR007421">
    <property type="entry name" value="Schlafen_AlbA_2_dom"/>
</dbReference>
<sequence>MFGCEDGSPYYSVHLTSGLSFYLSLKTLFSMEDQLYPSDVKDWTWDTIEFLADNDVPESTYLEYKKHLSYPTGENSDKSKQKWRRNLEREFTAFANGCGGILVFGMADSIDPAPFEPPEHEVRRTVNQYIKDTTPVVEIYVSDPLIPPSENTDRIALAVRVFEASRKPVKASDSSYFVRVNDQKQPMSREQLESMFVEADRRQQAVRQLEFEISRFVNSFEENIEEVPNRDHIPPLEAVDEQSLRGALRQNTHLFSDENIQEDIIEVMGILDEISSAKREFDEGCRNMGRVEHDSYSELNKVTQVKIFDLSCRLDSKLRDVKKKTQLEFP</sequence>
<dbReference type="HOGENOM" id="CLU_917048_0_0_2"/>
<gene>
    <name evidence="2" type="ordered locus">HFX_6116</name>
</gene>
<reference evidence="2 3" key="1">
    <citation type="journal article" date="2012" name="J. Bacteriol.">
        <title>Complete genome sequence of the metabolically versatile halophilic archaeon Haloferax mediterranei, a poly(3-hydroxybutyrate-co-3-hydroxyvalerate) producer.</title>
        <authorList>
            <person name="Han J."/>
            <person name="Zhang F."/>
            <person name="Hou J."/>
            <person name="Liu X."/>
            <person name="Li M."/>
            <person name="Liu H."/>
            <person name="Cai L."/>
            <person name="Zhang B."/>
            <person name="Chen Y."/>
            <person name="Zhou J."/>
            <person name="Hu S."/>
            <person name="Xiang H."/>
        </authorList>
    </citation>
    <scope>NUCLEOTIDE SEQUENCE [LARGE SCALE GENOMIC DNA]</scope>
    <source>
        <strain evidence="3">ATCC 33500 / DSM 1411 / JCM 8866 / NBRC 14739 / NCIMB 2177 / R-4</strain>
        <plasmid evidence="3">pHM500</plasmid>
    </source>
</reference>
<name>I3RAI1_HALMT</name>
<organism evidence="2 3">
    <name type="scientific">Haloferax mediterranei (strain ATCC 33500 / DSM 1411 / JCM 8866 / NBRC 14739 / NCIMB 2177 / R-4)</name>
    <name type="common">Halobacterium mediterranei</name>
    <dbReference type="NCBI Taxonomy" id="523841"/>
    <lineage>
        <taxon>Archaea</taxon>
        <taxon>Methanobacteriati</taxon>
        <taxon>Methanobacteriota</taxon>
        <taxon>Stenosarchaea group</taxon>
        <taxon>Halobacteria</taxon>
        <taxon>Halobacteriales</taxon>
        <taxon>Haloferacaceae</taxon>
        <taxon>Haloferax</taxon>
    </lineage>
</organism>
<dbReference type="InterPro" id="IPR038461">
    <property type="entry name" value="Schlafen_AlbA_2_dom_sf"/>
</dbReference>
<geneLocation type="plasmid" evidence="2 3">
    <name>pHM500</name>
</geneLocation>
<proteinExistence type="predicted"/>